<keyword evidence="4" id="KW-1185">Reference proteome</keyword>
<proteinExistence type="predicted"/>
<protein>
    <recommendedName>
        <fullName evidence="2">J domain-containing protein</fullName>
    </recommendedName>
</protein>
<dbReference type="AlphaFoldDB" id="A0A1G8KVQ5"/>
<dbReference type="InterPro" id="IPR001623">
    <property type="entry name" value="DnaJ_domain"/>
</dbReference>
<name>A0A1G8KVQ5_9RHOB</name>
<evidence type="ECO:0000313" key="4">
    <source>
        <dbReference type="Proteomes" id="UP000199382"/>
    </source>
</evidence>
<feature type="region of interest" description="Disordered" evidence="1">
    <location>
        <begin position="64"/>
        <end position="118"/>
    </location>
</feature>
<feature type="compositionally biased region" description="Pro residues" evidence="1">
    <location>
        <begin position="68"/>
        <end position="85"/>
    </location>
</feature>
<sequence>MRVRQNLPEARDLGLVPGLSRAELRRVYRQLAREYHPDGGRAGSDEIMRYINALHDSLKESLEVEAPPETPVQAPPPKPAPPKTPKPANRTEKPRAGRAPATEPAEPSPQQPAGPDTLGELSLTRQARELMSAALIEAVDGWLVCNRGVPRNALRRRMLVRLGRIGPVSCPGLHMPDRVSMVPQALRFHFRSSPVEGLNLVALPALSNAGICLRPTGEVSVLEEAFFVGQERFSVNPGWARAHGFDLVYAGRVLPVELLFQPGESDFSASLYRLPNQRFRGVFSPPGSTP</sequence>
<dbReference type="STRING" id="571298.SAMN04488026_100388"/>
<dbReference type="OrthoDB" id="7822896at2"/>
<evidence type="ECO:0000259" key="2">
    <source>
        <dbReference type="PROSITE" id="PS50076"/>
    </source>
</evidence>
<gene>
    <name evidence="3" type="ORF">SAMN04488026_100388</name>
</gene>
<reference evidence="3 4" key="1">
    <citation type="submission" date="2016-10" db="EMBL/GenBank/DDBJ databases">
        <authorList>
            <person name="de Groot N.N."/>
        </authorList>
    </citation>
    <scope>NUCLEOTIDE SEQUENCE [LARGE SCALE GENOMIC DNA]</scope>
    <source>
        <strain evidence="3 4">DSM 25294</strain>
    </source>
</reference>
<evidence type="ECO:0000256" key="1">
    <source>
        <dbReference type="SAM" id="MobiDB-lite"/>
    </source>
</evidence>
<feature type="domain" description="J" evidence="2">
    <location>
        <begin position="8"/>
        <end position="63"/>
    </location>
</feature>
<dbReference type="SUPFAM" id="SSF46565">
    <property type="entry name" value="Chaperone J-domain"/>
    <property type="match status" value="1"/>
</dbReference>
<dbReference type="EMBL" id="FNEK01000003">
    <property type="protein sequence ID" value="SDI46990.1"/>
    <property type="molecule type" value="Genomic_DNA"/>
</dbReference>
<accession>A0A1G8KVQ5</accession>
<dbReference type="InterPro" id="IPR036869">
    <property type="entry name" value="J_dom_sf"/>
</dbReference>
<organism evidence="3 4">
    <name type="scientific">Aliiruegeria lutimaris</name>
    <dbReference type="NCBI Taxonomy" id="571298"/>
    <lineage>
        <taxon>Bacteria</taxon>
        <taxon>Pseudomonadati</taxon>
        <taxon>Pseudomonadota</taxon>
        <taxon>Alphaproteobacteria</taxon>
        <taxon>Rhodobacterales</taxon>
        <taxon>Roseobacteraceae</taxon>
        <taxon>Aliiruegeria</taxon>
    </lineage>
</organism>
<dbReference type="Proteomes" id="UP000199382">
    <property type="component" value="Unassembled WGS sequence"/>
</dbReference>
<dbReference type="PROSITE" id="PS50076">
    <property type="entry name" value="DNAJ_2"/>
    <property type="match status" value="1"/>
</dbReference>
<dbReference type="RefSeq" id="WP_093148842.1">
    <property type="nucleotide sequence ID" value="NZ_FNEK01000003.1"/>
</dbReference>
<dbReference type="CDD" id="cd06257">
    <property type="entry name" value="DnaJ"/>
    <property type="match status" value="1"/>
</dbReference>
<evidence type="ECO:0000313" key="3">
    <source>
        <dbReference type="EMBL" id="SDI46990.1"/>
    </source>
</evidence>
<dbReference type="Gene3D" id="1.10.287.110">
    <property type="entry name" value="DnaJ domain"/>
    <property type="match status" value="1"/>
</dbReference>